<protein>
    <submittedName>
        <fullName evidence="6">R3H domain-containingprotein</fullName>
    </submittedName>
</protein>
<feature type="compositionally biased region" description="Low complexity" evidence="3">
    <location>
        <begin position="178"/>
        <end position="189"/>
    </location>
</feature>
<feature type="region of interest" description="Disordered" evidence="3">
    <location>
        <begin position="1"/>
        <end position="41"/>
    </location>
</feature>
<feature type="region of interest" description="Disordered" evidence="3">
    <location>
        <begin position="303"/>
        <end position="381"/>
    </location>
</feature>
<feature type="compositionally biased region" description="Low complexity" evidence="3">
    <location>
        <begin position="566"/>
        <end position="584"/>
    </location>
</feature>
<evidence type="ECO:0000256" key="3">
    <source>
        <dbReference type="SAM" id="MobiDB-lite"/>
    </source>
</evidence>
<dbReference type="GeneID" id="98118771"/>
<dbReference type="CDD" id="cd12253">
    <property type="entry name" value="RRM_PIN4_like"/>
    <property type="match status" value="1"/>
</dbReference>
<reference evidence="6 7" key="1">
    <citation type="submission" date="2020-05" db="EMBL/GenBank/DDBJ databases">
        <title>Ceratocystis lukuohia genome.</title>
        <authorList>
            <person name="Harrington T.C."/>
            <person name="Kim K."/>
            <person name="Mayers C.G."/>
        </authorList>
    </citation>
    <scope>NUCLEOTIDE SEQUENCE [LARGE SCALE GENOMIC DNA]</scope>
    <source>
        <strain evidence="6 7">C4212</strain>
    </source>
</reference>
<feature type="domain" description="R3H" evidence="5">
    <location>
        <begin position="382"/>
        <end position="446"/>
    </location>
</feature>
<dbReference type="PANTHER" id="PTHR23003:SF17">
    <property type="entry name" value="RNA-BINDING PROTEIN PIN4"/>
    <property type="match status" value="1"/>
</dbReference>
<dbReference type="InterPro" id="IPR012677">
    <property type="entry name" value="Nucleotide-bd_a/b_plait_sf"/>
</dbReference>
<keyword evidence="7" id="KW-1185">Reference proteome</keyword>
<evidence type="ECO:0000259" key="5">
    <source>
        <dbReference type="PROSITE" id="PS51061"/>
    </source>
</evidence>
<evidence type="ECO:0000259" key="4">
    <source>
        <dbReference type="PROSITE" id="PS50102"/>
    </source>
</evidence>
<feature type="region of interest" description="Disordered" evidence="3">
    <location>
        <begin position="165"/>
        <end position="189"/>
    </location>
</feature>
<feature type="compositionally biased region" description="Polar residues" evidence="3">
    <location>
        <begin position="329"/>
        <end position="344"/>
    </location>
</feature>
<evidence type="ECO:0000256" key="1">
    <source>
        <dbReference type="ARBA" id="ARBA00022884"/>
    </source>
</evidence>
<dbReference type="InterPro" id="IPR034186">
    <property type="entry name" value="PIN4-like_RRM"/>
</dbReference>
<dbReference type="InterPro" id="IPR000504">
    <property type="entry name" value="RRM_dom"/>
</dbReference>
<feature type="compositionally biased region" description="Polar residues" evidence="3">
    <location>
        <begin position="165"/>
        <end position="175"/>
    </location>
</feature>
<dbReference type="SMART" id="SM00360">
    <property type="entry name" value="RRM"/>
    <property type="match status" value="1"/>
</dbReference>
<feature type="compositionally biased region" description="Basic and acidic residues" evidence="3">
    <location>
        <begin position="643"/>
        <end position="658"/>
    </location>
</feature>
<dbReference type="InterPro" id="IPR035979">
    <property type="entry name" value="RBD_domain_sf"/>
</dbReference>
<dbReference type="SUPFAM" id="SSF82708">
    <property type="entry name" value="R3H domain"/>
    <property type="match status" value="1"/>
</dbReference>
<dbReference type="Pfam" id="PF01424">
    <property type="entry name" value="R3H"/>
    <property type="match status" value="1"/>
</dbReference>
<evidence type="ECO:0000313" key="6">
    <source>
        <dbReference type="EMBL" id="KAL2887038.1"/>
    </source>
</evidence>
<feature type="compositionally biased region" description="Low complexity" evidence="3">
    <location>
        <begin position="25"/>
        <end position="34"/>
    </location>
</feature>
<feature type="region of interest" description="Disordered" evidence="3">
    <location>
        <begin position="74"/>
        <end position="124"/>
    </location>
</feature>
<feature type="region of interest" description="Disordered" evidence="3">
    <location>
        <begin position="617"/>
        <end position="706"/>
    </location>
</feature>
<feature type="compositionally biased region" description="Polar residues" evidence="3">
    <location>
        <begin position="688"/>
        <end position="706"/>
    </location>
</feature>
<evidence type="ECO:0000256" key="2">
    <source>
        <dbReference type="PROSITE-ProRule" id="PRU00176"/>
    </source>
</evidence>
<dbReference type="Pfam" id="PF00076">
    <property type="entry name" value="RRM_1"/>
    <property type="match status" value="1"/>
</dbReference>
<dbReference type="PANTHER" id="PTHR23003">
    <property type="entry name" value="RNA RECOGNITION MOTIF RRM DOMAIN CONTAINING PROTEIN"/>
    <property type="match status" value="1"/>
</dbReference>
<dbReference type="Proteomes" id="UP001610728">
    <property type="component" value="Unassembled WGS sequence"/>
</dbReference>
<feature type="compositionally biased region" description="Low complexity" evidence="3">
    <location>
        <begin position="345"/>
        <end position="377"/>
    </location>
</feature>
<accession>A0ABR4MFM7</accession>
<organism evidence="6 7">
    <name type="scientific">Ceratocystis lukuohia</name>
    <dbReference type="NCBI Taxonomy" id="2019550"/>
    <lineage>
        <taxon>Eukaryota</taxon>
        <taxon>Fungi</taxon>
        <taxon>Dikarya</taxon>
        <taxon>Ascomycota</taxon>
        <taxon>Pezizomycotina</taxon>
        <taxon>Sordariomycetes</taxon>
        <taxon>Hypocreomycetidae</taxon>
        <taxon>Microascales</taxon>
        <taxon>Ceratocystidaceae</taxon>
        <taxon>Ceratocystis</taxon>
    </lineage>
</organism>
<dbReference type="PROSITE" id="PS51061">
    <property type="entry name" value="R3H"/>
    <property type="match status" value="1"/>
</dbReference>
<dbReference type="InterPro" id="IPR001374">
    <property type="entry name" value="R3H_dom"/>
</dbReference>
<dbReference type="InterPro" id="IPR050374">
    <property type="entry name" value="RRT5_SRSF_SR"/>
</dbReference>
<dbReference type="SMART" id="SM00393">
    <property type="entry name" value="R3H"/>
    <property type="match status" value="1"/>
</dbReference>
<evidence type="ECO:0000313" key="7">
    <source>
        <dbReference type="Proteomes" id="UP001610728"/>
    </source>
</evidence>
<dbReference type="Gene3D" id="3.30.70.330">
    <property type="match status" value="1"/>
</dbReference>
<proteinExistence type="predicted"/>
<dbReference type="EMBL" id="JABSNW010000005">
    <property type="protein sequence ID" value="KAL2887038.1"/>
    <property type="molecule type" value="Genomic_DNA"/>
</dbReference>
<dbReference type="Gene3D" id="3.30.1370.50">
    <property type="entry name" value="R3H-like domain"/>
    <property type="match status" value="1"/>
</dbReference>
<sequence>MSTQPPPPHDIYVEYHQQLPPPSRSPNNSRPSPSQYTAPGFASTMTLPRHAQRGYETLGSSALYTDHLSNGYRSMDHLSNSNPPSANPASNTGSTTTTGGVSPANSMAYGYENPSSNNNHNHNPGAWAYSAGNVATINGSLNGASRQRPMARRAALPTGWADNSSLAMHSHSPQSAFAPHSLGSSHSHSHLPAGLLIDQAMSAADMRGPPAADSDQLIPTAIVIKNIPFAVRKEQLAQIMVDMNLPQPYAFNYHFDNGVFRGLAFANFQNPEDTRAVIERMNGLDVSGRKLRVEYKKMLPEAERERIEREKRERRGQLEEQHRAPMLHQQPSLQSLTAASTVSRGGNNNGNNNHSHNGGNAMNNTSNPSSSSSTIPNVDLNDPNTLGFYTELTLFKRDDSREILVFPPTISPEDRRQIHIIAHHMGLEHRSVGETDVRQLHIYKKRHEPSPTGLTTINSASLDAHRRGLSRAATFDFATDQPRVITNYSSSHAMHRPGPTIEYPMSAEPTAPGLPNNLRAAKSFADLRSMSPSPSANSTSGGYLNTSGLNAFATTNAGLSRLNEFSSGNGSPSLSPSPTLHLNPGASGVADPTMGLSSSMAGLGLGYDPAMAAQVQAQAQAQSQSRAAAPGAIGSQRPGARPGSDHSTSRNVPDRQPRNPEWSEQQQTGFSGRSARAANGNGHMARGSDSSDNTRSTTATTGSRFH</sequence>
<name>A0ABR4MFM7_9PEZI</name>
<feature type="compositionally biased region" description="Low complexity" evidence="3">
    <location>
        <begin position="79"/>
        <end position="104"/>
    </location>
</feature>
<dbReference type="RefSeq" id="XP_070858218.1">
    <property type="nucleotide sequence ID" value="XM_071003217.1"/>
</dbReference>
<dbReference type="SUPFAM" id="SSF54928">
    <property type="entry name" value="RNA-binding domain, RBD"/>
    <property type="match status" value="1"/>
</dbReference>
<feature type="compositionally biased region" description="Basic and acidic residues" evidence="3">
    <location>
        <begin position="303"/>
        <end position="323"/>
    </location>
</feature>
<dbReference type="InterPro" id="IPR036867">
    <property type="entry name" value="R3H_dom_sf"/>
</dbReference>
<feature type="region of interest" description="Disordered" evidence="3">
    <location>
        <begin position="563"/>
        <end position="593"/>
    </location>
</feature>
<comment type="caution">
    <text evidence="6">The sequence shown here is derived from an EMBL/GenBank/DDBJ whole genome shotgun (WGS) entry which is preliminary data.</text>
</comment>
<dbReference type="PROSITE" id="PS50102">
    <property type="entry name" value="RRM"/>
    <property type="match status" value="1"/>
</dbReference>
<keyword evidence="1 2" id="KW-0694">RNA-binding</keyword>
<feature type="compositionally biased region" description="Low complexity" evidence="3">
    <location>
        <begin position="617"/>
        <end position="629"/>
    </location>
</feature>
<gene>
    <name evidence="6" type="ORF">HOO65_050159</name>
</gene>
<feature type="compositionally biased region" description="Polar residues" evidence="3">
    <location>
        <begin position="662"/>
        <end position="671"/>
    </location>
</feature>
<feature type="compositionally biased region" description="Low complexity" evidence="3">
    <location>
        <begin position="113"/>
        <end position="124"/>
    </location>
</feature>
<feature type="domain" description="RRM" evidence="4">
    <location>
        <begin position="220"/>
        <end position="298"/>
    </location>
</feature>